<reference evidence="7 8" key="1">
    <citation type="submission" date="2018-09" db="EMBL/GenBank/DDBJ databases">
        <title>Genomic Encyclopedia of Archaeal and Bacterial Type Strains, Phase II (KMG-II): from individual species to whole genera.</title>
        <authorList>
            <person name="Goeker M."/>
        </authorList>
    </citation>
    <scope>NUCLEOTIDE SEQUENCE [LARGE SCALE GENOMIC DNA]</scope>
    <source>
        <strain evidence="7 8">DSM 27148</strain>
    </source>
</reference>
<feature type="domain" description="GDPGP1-like C-terminal" evidence="6">
    <location>
        <begin position="182"/>
        <end position="313"/>
    </location>
</feature>
<dbReference type="Pfam" id="PF26216">
    <property type="entry name" value="GDPGP1_C"/>
    <property type="match status" value="1"/>
</dbReference>
<dbReference type="GO" id="GO:0006006">
    <property type="term" value="P:glucose metabolic process"/>
    <property type="evidence" value="ECO:0007669"/>
    <property type="project" value="TreeGrafter"/>
</dbReference>
<dbReference type="InterPro" id="IPR046320">
    <property type="entry name" value="DUF4922"/>
</dbReference>
<name>A0A419WBS6_9BACT</name>
<dbReference type="Pfam" id="PF16269">
    <property type="entry name" value="DUF4922"/>
    <property type="match status" value="1"/>
</dbReference>
<dbReference type="InterPro" id="IPR058865">
    <property type="entry name" value="GDPGP1_C"/>
</dbReference>
<dbReference type="PANTHER" id="PTHR20884:SF8">
    <property type="entry name" value="GDP-D-GLUCOSE PHOSPHORYLASE 1"/>
    <property type="match status" value="1"/>
</dbReference>
<dbReference type="PANTHER" id="PTHR20884">
    <property type="entry name" value="GDP-D-GLUCOSE PHOSPHORYLASE 1"/>
    <property type="match status" value="1"/>
</dbReference>
<gene>
    <name evidence="7" type="ORF">BC643_3223</name>
</gene>
<comment type="catalytic activity">
    <reaction evidence="1">
        <text>GDP-alpha-D-glucose + phosphate = alpha-D-glucose 1-phosphate + GDP + H(+)</text>
        <dbReference type="Rhea" id="RHEA:30387"/>
        <dbReference type="ChEBI" id="CHEBI:15378"/>
        <dbReference type="ChEBI" id="CHEBI:43474"/>
        <dbReference type="ChEBI" id="CHEBI:58189"/>
        <dbReference type="ChEBI" id="CHEBI:58601"/>
        <dbReference type="ChEBI" id="CHEBI:62230"/>
        <dbReference type="EC" id="2.7.7.78"/>
    </reaction>
</comment>
<evidence type="ECO:0000313" key="7">
    <source>
        <dbReference type="EMBL" id="RKD92846.1"/>
    </source>
</evidence>
<proteinExistence type="predicted"/>
<protein>
    <recommendedName>
        <fullName evidence="4">GDP-D-glucose phosphorylase 1</fullName>
        <ecNumber evidence="3">2.7.7.78</ecNumber>
    </recommendedName>
</protein>
<dbReference type="AlphaFoldDB" id="A0A419WBS6"/>
<evidence type="ECO:0000313" key="8">
    <source>
        <dbReference type="Proteomes" id="UP000283387"/>
    </source>
</evidence>
<organism evidence="7 8">
    <name type="scientific">Mangrovibacterium diazotrophicum</name>
    <dbReference type="NCBI Taxonomy" id="1261403"/>
    <lineage>
        <taxon>Bacteria</taxon>
        <taxon>Pseudomonadati</taxon>
        <taxon>Bacteroidota</taxon>
        <taxon>Bacteroidia</taxon>
        <taxon>Marinilabiliales</taxon>
        <taxon>Prolixibacteraceae</taxon>
        <taxon>Mangrovibacterium</taxon>
    </lineage>
</organism>
<dbReference type="GO" id="GO:0005085">
    <property type="term" value="F:guanyl-nucleotide exchange factor activity"/>
    <property type="evidence" value="ECO:0007669"/>
    <property type="project" value="UniProtKB-KW"/>
</dbReference>
<evidence type="ECO:0000256" key="3">
    <source>
        <dbReference type="ARBA" id="ARBA00012507"/>
    </source>
</evidence>
<dbReference type="InterPro" id="IPR026506">
    <property type="entry name" value="GDPGP"/>
</dbReference>
<dbReference type="EMBL" id="RAPN01000001">
    <property type="protein sequence ID" value="RKD92846.1"/>
    <property type="molecule type" value="Genomic_DNA"/>
</dbReference>
<dbReference type="GO" id="GO:0080048">
    <property type="term" value="F:GDP-D-glucose phosphorylase activity"/>
    <property type="evidence" value="ECO:0007669"/>
    <property type="project" value="InterPro"/>
</dbReference>
<sequence>MKLAVQIDKLINQQTREWKLARKNYDDLASVEKRSFQFDDFQIVAQFNPGRIHSSAAKTDRTSISERPCFLCKSNRPTEQAGVDFQGKYEVLINPYPIFEKHLTIVGYEHVPQHFEGRLLDMLVLAEALPDFTLFYNGPKCGASAPDHFHFQAGGKNVMPVDREVTKRLESKAEQLANLNSTQVYALDEVYLRKLIVFTSTDSTELILFVERVLGLLPKNENDDEPMMNILANFENGQWQVLLFPRERQRPCQYFKEGSEQILMSPASVEMGGLAILPRREDFEKITSADFIDIYKQVSLNDAAFKHLKNLIKGID</sequence>
<dbReference type="RefSeq" id="WP_245994984.1">
    <property type="nucleotide sequence ID" value="NZ_RAPN01000001.1"/>
</dbReference>
<evidence type="ECO:0000256" key="2">
    <source>
        <dbReference type="ARBA" id="ARBA00003049"/>
    </source>
</evidence>
<dbReference type="GO" id="GO:0000166">
    <property type="term" value="F:nucleotide binding"/>
    <property type="evidence" value="ECO:0007669"/>
    <property type="project" value="UniProtKB-KW"/>
</dbReference>
<evidence type="ECO:0000259" key="5">
    <source>
        <dbReference type="Pfam" id="PF16269"/>
    </source>
</evidence>
<feature type="domain" description="DUF4922" evidence="5">
    <location>
        <begin position="10"/>
        <end position="154"/>
    </location>
</feature>
<comment type="function">
    <text evidence="2">Specific and highly efficient GDP-D-glucose phosphorylase regulating the levels of GDP-D-glucose in cells.</text>
</comment>
<dbReference type="EC" id="2.7.7.78" evidence="3"/>
<evidence type="ECO:0000256" key="4">
    <source>
        <dbReference type="ARBA" id="ARBA00018857"/>
    </source>
</evidence>
<dbReference type="Proteomes" id="UP000283387">
    <property type="component" value="Unassembled WGS sequence"/>
</dbReference>
<comment type="caution">
    <text evidence="7">The sequence shown here is derived from an EMBL/GenBank/DDBJ whole genome shotgun (WGS) entry which is preliminary data.</text>
</comment>
<keyword evidence="8" id="KW-1185">Reference proteome</keyword>
<dbReference type="SUPFAM" id="SSF54197">
    <property type="entry name" value="HIT-like"/>
    <property type="match status" value="1"/>
</dbReference>
<accession>A0A419WBS6</accession>
<dbReference type="GO" id="GO:0016787">
    <property type="term" value="F:hydrolase activity"/>
    <property type="evidence" value="ECO:0007669"/>
    <property type="project" value="UniProtKB-KW"/>
</dbReference>
<dbReference type="GO" id="GO:0005737">
    <property type="term" value="C:cytoplasm"/>
    <property type="evidence" value="ECO:0007669"/>
    <property type="project" value="UniProtKB-SubCell"/>
</dbReference>
<evidence type="ECO:0000256" key="1">
    <source>
        <dbReference type="ARBA" id="ARBA00000063"/>
    </source>
</evidence>
<dbReference type="InterPro" id="IPR036265">
    <property type="entry name" value="HIT-like_sf"/>
</dbReference>
<evidence type="ECO:0000259" key="6">
    <source>
        <dbReference type="Pfam" id="PF26216"/>
    </source>
</evidence>